<protein>
    <submittedName>
        <fullName evidence="1">Uncharacterized protein</fullName>
    </submittedName>
</protein>
<gene>
    <name evidence="1" type="ORF">AVDCRST_MAG65-1179</name>
</gene>
<dbReference type="AlphaFoldDB" id="A0A6J4RSU9"/>
<reference evidence="1" key="1">
    <citation type="submission" date="2020-02" db="EMBL/GenBank/DDBJ databases">
        <authorList>
            <person name="Meier V. D."/>
        </authorList>
    </citation>
    <scope>NUCLEOTIDE SEQUENCE</scope>
    <source>
        <strain evidence="1">AVDCRST_MAG65</strain>
    </source>
</reference>
<dbReference type="EMBL" id="CADCVL010000199">
    <property type="protein sequence ID" value="CAA9476844.1"/>
    <property type="molecule type" value="Genomic_DNA"/>
</dbReference>
<accession>A0A6J4RSU9</accession>
<evidence type="ECO:0000313" key="1">
    <source>
        <dbReference type="EMBL" id="CAA9476844.1"/>
    </source>
</evidence>
<organism evidence="1">
    <name type="scientific">uncultured Solirubrobacteraceae bacterium</name>
    <dbReference type="NCBI Taxonomy" id="1162706"/>
    <lineage>
        <taxon>Bacteria</taxon>
        <taxon>Bacillati</taxon>
        <taxon>Actinomycetota</taxon>
        <taxon>Thermoleophilia</taxon>
        <taxon>Solirubrobacterales</taxon>
        <taxon>Solirubrobacteraceae</taxon>
        <taxon>environmental samples</taxon>
    </lineage>
</organism>
<name>A0A6J4RSU9_9ACTN</name>
<sequence length="49" mass="5116">MPAPSPTNSPKPSREMIQEALRGWPALHAYVLPDDDPATGPSTGGSASR</sequence>
<proteinExistence type="predicted"/>